<dbReference type="Pfam" id="PF08641">
    <property type="entry name" value="Mis14"/>
    <property type="match status" value="1"/>
</dbReference>
<protein>
    <submittedName>
        <fullName evidence="1">Uncharacterized protein</fullName>
    </submittedName>
</protein>
<dbReference type="RefSeq" id="XP_007764829.1">
    <property type="nucleotide sequence ID" value="XM_007766639.1"/>
</dbReference>
<accession>A0A5M3N1N5</accession>
<evidence type="ECO:0000313" key="2">
    <source>
        <dbReference type="Proteomes" id="UP000053558"/>
    </source>
</evidence>
<proteinExistence type="predicted"/>
<dbReference type="GO" id="GO:0000070">
    <property type="term" value="P:mitotic sister chromatid segregation"/>
    <property type="evidence" value="ECO:0007669"/>
    <property type="project" value="InterPro"/>
</dbReference>
<reference evidence="2" key="1">
    <citation type="journal article" date="2012" name="Science">
        <title>The Paleozoic origin of enzymatic lignin decomposition reconstructed from 31 fungal genomes.</title>
        <authorList>
            <person name="Floudas D."/>
            <person name="Binder M."/>
            <person name="Riley R."/>
            <person name="Barry K."/>
            <person name="Blanchette R.A."/>
            <person name="Henrissat B."/>
            <person name="Martinez A.T."/>
            <person name="Otillar R."/>
            <person name="Spatafora J.W."/>
            <person name="Yadav J.S."/>
            <person name="Aerts A."/>
            <person name="Benoit I."/>
            <person name="Boyd A."/>
            <person name="Carlson A."/>
            <person name="Copeland A."/>
            <person name="Coutinho P.M."/>
            <person name="de Vries R.P."/>
            <person name="Ferreira P."/>
            <person name="Findley K."/>
            <person name="Foster B."/>
            <person name="Gaskell J."/>
            <person name="Glotzer D."/>
            <person name="Gorecki P."/>
            <person name="Heitman J."/>
            <person name="Hesse C."/>
            <person name="Hori C."/>
            <person name="Igarashi K."/>
            <person name="Jurgens J.A."/>
            <person name="Kallen N."/>
            <person name="Kersten P."/>
            <person name="Kohler A."/>
            <person name="Kuees U."/>
            <person name="Kumar T.K.A."/>
            <person name="Kuo A."/>
            <person name="LaButti K."/>
            <person name="Larrondo L.F."/>
            <person name="Lindquist E."/>
            <person name="Ling A."/>
            <person name="Lombard V."/>
            <person name="Lucas S."/>
            <person name="Lundell T."/>
            <person name="Martin R."/>
            <person name="McLaughlin D.J."/>
            <person name="Morgenstern I."/>
            <person name="Morin E."/>
            <person name="Murat C."/>
            <person name="Nagy L.G."/>
            <person name="Nolan M."/>
            <person name="Ohm R.A."/>
            <person name="Patyshakuliyeva A."/>
            <person name="Rokas A."/>
            <person name="Ruiz-Duenas F.J."/>
            <person name="Sabat G."/>
            <person name="Salamov A."/>
            <person name="Samejima M."/>
            <person name="Schmutz J."/>
            <person name="Slot J.C."/>
            <person name="St John F."/>
            <person name="Stenlid J."/>
            <person name="Sun H."/>
            <person name="Sun S."/>
            <person name="Syed K."/>
            <person name="Tsang A."/>
            <person name="Wiebenga A."/>
            <person name="Young D."/>
            <person name="Pisabarro A."/>
            <person name="Eastwood D.C."/>
            <person name="Martin F."/>
            <person name="Cullen D."/>
            <person name="Grigoriev I.V."/>
            <person name="Hibbett D.S."/>
        </authorList>
    </citation>
    <scope>NUCLEOTIDE SEQUENCE [LARGE SCALE GENOMIC DNA]</scope>
    <source>
        <strain evidence="2">RWD-64-598 SS2</strain>
    </source>
</reference>
<name>A0A5M3N1N5_CONPW</name>
<dbReference type="Proteomes" id="UP000053558">
    <property type="component" value="Unassembled WGS sequence"/>
</dbReference>
<dbReference type="OrthoDB" id="2135762at2759"/>
<dbReference type="KEGG" id="cput:CONPUDRAFT_162532"/>
<dbReference type="EMBL" id="JH711574">
    <property type="protein sequence ID" value="EIW85299.1"/>
    <property type="molecule type" value="Genomic_DNA"/>
</dbReference>
<dbReference type="GO" id="GO:0000444">
    <property type="term" value="C:MIS12/MIND type complex"/>
    <property type="evidence" value="ECO:0007669"/>
    <property type="project" value="TreeGrafter"/>
</dbReference>
<dbReference type="GeneID" id="19204733"/>
<dbReference type="InterPro" id="IPR013950">
    <property type="entry name" value="Mis14/Nsl1"/>
</dbReference>
<dbReference type="AlphaFoldDB" id="A0A5M3N1N5"/>
<dbReference type="PANTHER" id="PTHR31749">
    <property type="entry name" value="KINETOCHORE-ASSOCIATED PROTEIN NSL1 HOMOLOG"/>
    <property type="match status" value="1"/>
</dbReference>
<dbReference type="OMA" id="FDRHIWS"/>
<dbReference type="PANTHER" id="PTHR31749:SF3">
    <property type="entry name" value="KINETOCHORE-ASSOCIATED PROTEIN NSL1 HOMOLOG"/>
    <property type="match status" value="1"/>
</dbReference>
<sequence>MDSPREDHPRISIESYKDLRFIQNNIREAFNARLRTELESTKPPINEQLVSFRLNEYLESVFDIATPNLRINGRSYEDDSAEQEELEAFDEALDRHIWSLSDQMIKWDKELAELRRSKPGEIVDLLQKAYDKHAALANEEGQDADEEMADETQLDEAADIEQRFSQTTSLATQLLQVIPVQHERAERFRVASAEVKSIKT</sequence>
<keyword evidence="2" id="KW-1185">Reference proteome</keyword>
<organism evidence="1 2">
    <name type="scientific">Coniophora puteana (strain RWD-64-598)</name>
    <name type="common">Brown rot fungus</name>
    <dbReference type="NCBI Taxonomy" id="741705"/>
    <lineage>
        <taxon>Eukaryota</taxon>
        <taxon>Fungi</taxon>
        <taxon>Dikarya</taxon>
        <taxon>Basidiomycota</taxon>
        <taxon>Agaricomycotina</taxon>
        <taxon>Agaricomycetes</taxon>
        <taxon>Agaricomycetidae</taxon>
        <taxon>Boletales</taxon>
        <taxon>Coniophorineae</taxon>
        <taxon>Coniophoraceae</taxon>
        <taxon>Coniophora</taxon>
    </lineage>
</organism>
<comment type="caution">
    <text evidence="1">The sequence shown here is derived from an EMBL/GenBank/DDBJ whole genome shotgun (WGS) entry which is preliminary data.</text>
</comment>
<gene>
    <name evidence="1" type="ORF">CONPUDRAFT_162532</name>
</gene>
<evidence type="ECO:0000313" key="1">
    <source>
        <dbReference type="EMBL" id="EIW85299.1"/>
    </source>
</evidence>